<feature type="non-terminal residue" evidence="1">
    <location>
        <position position="1"/>
    </location>
</feature>
<evidence type="ECO:0000313" key="2">
    <source>
        <dbReference type="Proteomes" id="UP000037035"/>
    </source>
</evidence>
<feature type="non-terminal residue" evidence="1">
    <location>
        <position position="77"/>
    </location>
</feature>
<organism evidence="1 2">
    <name type="scientific">Puccinia sorghi</name>
    <dbReference type="NCBI Taxonomy" id="27349"/>
    <lineage>
        <taxon>Eukaryota</taxon>
        <taxon>Fungi</taxon>
        <taxon>Dikarya</taxon>
        <taxon>Basidiomycota</taxon>
        <taxon>Pucciniomycotina</taxon>
        <taxon>Pucciniomycetes</taxon>
        <taxon>Pucciniales</taxon>
        <taxon>Pucciniaceae</taxon>
        <taxon>Puccinia</taxon>
    </lineage>
</organism>
<evidence type="ECO:0000313" key="1">
    <source>
        <dbReference type="EMBL" id="KNZ47490.1"/>
    </source>
</evidence>
<keyword evidence="2" id="KW-1185">Reference proteome</keyword>
<dbReference type="EMBL" id="LAVV01011675">
    <property type="protein sequence ID" value="KNZ47490.1"/>
    <property type="molecule type" value="Genomic_DNA"/>
</dbReference>
<dbReference type="Proteomes" id="UP000037035">
    <property type="component" value="Unassembled WGS sequence"/>
</dbReference>
<dbReference type="VEuPathDB" id="FungiDB:VP01_6360g1"/>
<dbReference type="AlphaFoldDB" id="A0A0L6UI64"/>
<sequence length="77" mass="8866">QKAKKVKHILSTLCETRWYSLAKKCLEMFLDPLLNNCSDGISHSSHKILRPFHSQSNINQAFTTSCQCHHYSFSTPQ</sequence>
<proteinExistence type="predicted"/>
<accession>A0A0L6UI64</accession>
<gene>
    <name evidence="1" type="ORF">VP01_6360g1</name>
</gene>
<comment type="caution">
    <text evidence="1">The sequence shown here is derived from an EMBL/GenBank/DDBJ whole genome shotgun (WGS) entry which is preliminary data.</text>
</comment>
<reference evidence="1 2" key="1">
    <citation type="submission" date="2015-08" db="EMBL/GenBank/DDBJ databases">
        <title>Next Generation Sequencing and Analysis of the Genome of Puccinia sorghi L Schw, the Causal Agent of Maize Common Rust.</title>
        <authorList>
            <person name="Rochi L."/>
            <person name="Burguener G."/>
            <person name="Darino M."/>
            <person name="Turjanski A."/>
            <person name="Kreff E."/>
            <person name="Dieguez M.J."/>
            <person name="Sacco F."/>
        </authorList>
    </citation>
    <scope>NUCLEOTIDE SEQUENCE [LARGE SCALE GENOMIC DNA]</scope>
    <source>
        <strain evidence="1 2">RO10H11247</strain>
    </source>
</reference>
<name>A0A0L6UI64_9BASI</name>
<protein>
    <submittedName>
        <fullName evidence="1">Uncharacterized protein</fullName>
    </submittedName>
</protein>
<dbReference type="OrthoDB" id="2504957at2759"/>